<comment type="similarity">
    <text evidence="1">Belongs to the GSP E family.</text>
</comment>
<gene>
    <name evidence="5" type="ORF">E2N92_12410</name>
</gene>
<reference evidence="5" key="2">
    <citation type="submission" date="2019-03" db="EMBL/GenBank/DDBJ databases">
        <authorList>
            <person name="Chen S.-C."/>
            <person name="Wu S.-Y."/>
            <person name="Lai M.-C."/>
        </authorList>
    </citation>
    <scope>NUCLEOTIDE SEQUENCE</scope>
    <source>
        <strain evidence="5">ML15</strain>
    </source>
</reference>
<dbReference type="EMBL" id="CP037968">
    <property type="protein sequence ID" value="QYZ80174.1"/>
    <property type="molecule type" value="Genomic_DNA"/>
</dbReference>
<name>A0A8G1EHE1_9EURY</name>
<proteinExistence type="inferred from homology"/>
<dbReference type="Gene3D" id="3.40.50.300">
    <property type="entry name" value="P-loop containing nucleotide triphosphate hydrolases"/>
    <property type="match status" value="1"/>
</dbReference>
<dbReference type="InterPro" id="IPR050921">
    <property type="entry name" value="T4SS_GSP_E_ATPase"/>
</dbReference>
<evidence type="ECO:0000259" key="4">
    <source>
        <dbReference type="Pfam" id="PF23990"/>
    </source>
</evidence>
<dbReference type="AlphaFoldDB" id="A0A8G1EHE1"/>
<accession>A0A8G1EHE1</accession>
<dbReference type="SUPFAM" id="SSF52540">
    <property type="entry name" value="P-loop containing nucleoside triphosphate hydrolases"/>
    <property type="match status" value="1"/>
</dbReference>
<evidence type="ECO:0000313" key="6">
    <source>
        <dbReference type="Proteomes" id="UP000826709"/>
    </source>
</evidence>
<dbReference type="PANTHER" id="PTHR30486">
    <property type="entry name" value="TWITCHING MOTILITY PROTEIN PILT"/>
    <property type="match status" value="1"/>
</dbReference>
<feature type="compositionally biased region" description="Basic and acidic residues" evidence="2">
    <location>
        <begin position="41"/>
        <end position="52"/>
    </location>
</feature>
<dbReference type="InterPro" id="IPR001482">
    <property type="entry name" value="T2SS/T4SS_dom"/>
</dbReference>
<dbReference type="InterPro" id="IPR027417">
    <property type="entry name" value="P-loop_NTPase"/>
</dbReference>
<protein>
    <recommendedName>
        <fullName evidence="7">Type II/IV secretion system ATPase subunit</fullName>
    </recommendedName>
</protein>
<dbReference type="KEGG" id="mfk:E2N92_12410"/>
<evidence type="ECO:0008006" key="7">
    <source>
        <dbReference type="Google" id="ProtNLM"/>
    </source>
</evidence>
<reference evidence="5" key="1">
    <citation type="journal article" date="2005" name="Int. J. Syst. Evol. Microbiol.">
        <title>Methanofollis formosanus sp. nov., isolated from a fish pond.</title>
        <authorList>
            <person name="Wu S.Y."/>
            <person name="Chen S.C."/>
            <person name="Lai M.C."/>
        </authorList>
    </citation>
    <scope>NUCLEOTIDE SEQUENCE</scope>
    <source>
        <strain evidence="5">ML15</strain>
    </source>
</reference>
<dbReference type="InterPro" id="IPR056570">
    <property type="entry name" value="PilB3-like_N"/>
</dbReference>
<evidence type="ECO:0000313" key="5">
    <source>
        <dbReference type="EMBL" id="QYZ80174.1"/>
    </source>
</evidence>
<evidence type="ECO:0000256" key="1">
    <source>
        <dbReference type="ARBA" id="ARBA00006611"/>
    </source>
</evidence>
<feature type="domain" description="PilB3-like N-terminal" evidence="4">
    <location>
        <begin position="67"/>
        <end position="102"/>
    </location>
</feature>
<dbReference type="Gene3D" id="3.30.450.380">
    <property type="match status" value="1"/>
</dbReference>
<feature type="domain" description="Bacterial type II secretion system protein E" evidence="3">
    <location>
        <begin position="230"/>
        <end position="441"/>
    </location>
</feature>
<sequence>MRHCRRVMHMGGRYSGSGVADMFRSLRSSIPWQMGRGWRKSDEMPVASDDRGGNGSDLPAFPELSCDNGQTCIDRYWLRPPYSYAAILRDAADVLTYRLVEPPLTSRELILLEETHEYLRDTVVLDDPKTKSRTNLQLSDVARIIRHFDPGIADERIGVLHYYLGRNFLGYGKIDGMMHDEQIEDISCNGDGVPVYVYHRVHSSLPTTIRFTGDELNLFIMKLAQKADKQISLTTPLVDAALPDGSRTQLTFSNVVSTRGSSFTIRKFKSEPMTPLDLIAYDTYSPEVLALIWLAVENRKSMLVVGGTASGKTSTMNAVSFFIPSNAKIVSLEDTREIQLPHENWLPTQTRETNIISTKADIDLFSLLRSALRQRPEYIIVGEVRGMEAQTLFQAMNSGHTTYSTLHAGTIEEAINRLTHDPINVPRAMFGALDLIVIQSLHYENGMIRRRCDSLHEISVTPAGEVKWSTLYEWDPRAGRFRRVAFGSQILDEIAAMHGWDDEEVGRHLAMRELFLASAAKDKYQTAADLLAAIRNLEKSNGVPVPAA</sequence>
<dbReference type="PANTHER" id="PTHR30486:SF6">
    <property type="entry name" value="TYPE IV PILUS RETRACTATION ATPASE PILT"/>
    <property type="match status" value="1"/>
</dbReference>
<feature type="region of interest" description="Disordered" evidence="2">
    <location>
        <begin position="41"/>
        <end position="60"/>
    </location>
</feature>
<dbReference type="OrthoDB" id="33500at2157"/>
<evidence type="ECO:0000259" key="3">
    <source>
        <dbReference type="Pfam" id="PF00437"/>
    </source>
</evidence>
<keyword evidence="6" id="KW-1185">Reference proteome</keyword>
<dbReference type="Pfam" id="PF23990">
    <property type="entry name" value="PilB3_N"/>
    <property type="match status" value="1"/>
</dbReference>
<dbReference type="Pfam" id="PF00437">
    <property type="entry name" value="T2SSE"/>
    <property type="match status" value="1"/>
</dbReference>
<dbReference type="GO" id="GO:0016887">
    <property type="term" value="F:ATP hydrolysis activity"/>
    <property type="evidence" value="ECO:0007669"/>
    <property type="project" value="InterPro"/>
</dbReference>
<dbReference type="CDD" id="cd01130">
    <property type="entry name" value="VirB11-like_ATPase"/>
    <property type="match status" value="1"/>
</dbReference>
<dbReference type="Proteomes" id="UP000826709">
    <property type="component" value="Chromosome"/>
</dbReference>
<organism evidence="5 6">
    <name type="scientific">Methanofollis formosanus</name>
    <dbReference type="NCBI Taxonomy" id="299308"/>
    <lineage>
        <taxon>Archaea</taxon>
        <taxon>Methanobacteriati</taxon>
        <taxon>Methanobacteriota</taxon>
        <taxon>Stenosarchaea group</taxon>
        <taxon>Methanomicrobia</taxon>
        <taxon>Methanomicrobiales</taxon>
        <taxon>Methanomicrobiaceae</taxon>
        <taxon>Methanofollis</taxon>
    </lineage>
</organism>
<evidence type="ECO:0000256" key="2">
    <source>
        <dbReference type="SAM" id="MobiDB-lite"/>
    </source>
</evidence>